<evidence type="ECO:0000313" key="5">
    <source>
        <dbReference type="EMBL" id="GAA4267016.1"/>
    </source>
</evidence>
<evidence type="ECO:0000313" key="6">
    <source>
        <dbReference type="Proteomes" id="UP001501594"/>
    </source>
</evidence>
<dbReference type="SUPFAM" id="SSF48008">
    <property type="entry name" value="GntR ligand-binding domain-like"/>
    <property type="match status" value="1"/>
</dbReference>
<proteinExistence type="predicted"/>
<accession>A0ABP8E481</accession>
<feature type="domain" description="HTH gntR-type" evidence="4">
    <location>
        <begin position="19"/>
        <end position="87"/>
    </location>
</feature>
<evidence type="ECO:0000256" key="2">
    <source>
        <dbReference type="ARBA" id="ARBA00023125"/>
    </source>
</evidence>
<dbReference type="Pfam" id="PF07729">
    <property type="entry name" value="FCD"/>
    <property type="match status" value="1"/>
</dbReference>
<keyword evidence="2" id="KW-0238">DNA-binding</keyword>
<dbReference type="Gene3D" id="1.10.10.10">
    <property type="entry name" value="Winged helix-like DNA-binding domain superfamily/Winged helix DNA-binding domain"/>
    <property type="match status" value="1"/>
</dbReference>
<dbReference type="CDD" id="cd07377">
    <property type="entry name" value="WHTH_GntR"/>
    <property type="match status" value="1"/>
</dbReference>
<dbReference type="SUPFAM" id="SSF46785">
    <property type="entry name" value="Winged helix' DNA-binding domain"/>
    <property type="match status" value="1"/>
</dbReference>
<gene>
    <name evidence="5" type="ORF">GCM10022256_26280</name>
</gene>
<organism evidence="5 6">
    <name type="scientific">Frondihabitans peucedani</name>
    <dbReference type="NCBI Taxonomy" id="598626"/>
    <lineage>
        <taxon>Bacteria</taxon>
        <taxon>Bacillati</taxon>
        <taxon>Actinomycetota</taxon>
        <taxon>Actinomycetes</taxon>
        <taxon>Micrococcales</taxon>
        <taxon>Microbacteriaceae</taxon>
        <taxon>Frondihabitans</taxon>
    </lineage>
</organism>
<keyword evidence="1" id="KW-0805">Transcription regulation</keyword>
<dbReference type="InterPro" id="IPR011711">
    <property type="entry name" value="GntR_C"/>
</dbReference>
<evidence type="ECO:0000256" key="3">
    <source>
        <dbReference type="ARBA" id="ARBA00023163"/>
    </source>
</evidence>
<dbReference type="Gene3D" id="1.20.120.530">
    <property type="entry name" value="GntR ligand-binding domain-like"/>
    <property type="match status" value="1"/>
</dbReference>
<dbReference type="PRINTS" id="PR00035">
    <property type="entry name" value="HTHGNTR"/>
</dbReference>
<protein>
    <submittedName>
        <fullName evidence="5">FadR/GntR family transcriptional regulator</fullName>
    </submittedName>
</protein>
<dbReference type="SMART" id="SM00895">
    <property type="entry name" value="FCD"/>
    <property type="match status" value="1"/>
</dbReference>
<dbReference type="SMART" id="SM00345">
    <property type="entry name" value="HTH_GNTR"/>
    <property type="match status" value="1"/>
</dbReference>
<dbReference type="PROSITE" id="PS50949">
    <property type="entry name" value="HTH_GNTR"/>
    <property type="match status" value="1"/>
</dbReference>
<dbReference type="InterPro" id="IPR036390">
    <property type="entry name" value="WH_DNA-bd_sf"/>
</dbReference>
<dbReference type="Proteomes" id="UP001501594">
    <property type="component" value="Unassembled WGS sequence"/>
</dbReference>
<dbReference type="InterPro" id="IPR000524">
    <property type="entry name" value="Tscrpt_reg_HTH_GntR"/>
</dbReference>
<reference evidence="6" key="1">
    <citation type="journal article" date="2019" name="Int. J. Syst. Evol. Microbiol.">
        <title>The Global Catalogue of Microorganisms (GCM) 10K type strain sequencing project: providing services to taxonomists for standard genome sequencing and annotation.</title>
        <authorList>
            <consortium name="The Broad Institute Genomics Platform"/>
            <consortium name="The Broad Institute Genome Sequencing Center for Infectious Disease"/>
            <person name="Wu L."/>
            <person name="Ma J."/>
        </authorList>
    </citation>
    <scope>NUCLEOTIDE SEQUENCE [LARGE SCALE GENOMIC DNA]</scope>
    <source>
        <strain evidence="6">JCM 17442</strain>
    </source>
</reference>
<dbReference type="PANTHER" id="PTHR43537">
    <property type="entry name" value="TRANSCRIPTIONAL REGULATOR, GNTR FAMILY"/>
    <property type="match status" value="1"/>
</dbReference>
<dbReference type="Pfam" id="PF00392">
    <property type="entry name" value="GntR"/>
    <property type="match status" value="1"/>
</dbReference>
<dbReference type="RefSeq" id="WP_344796909.1">
    <property type="nucleotide sequence ID" value="NZ_BAABAU010000003.1"/>
</dbReference>
<sequence>MQDDESQPDAGTAPAAAVRSQTDVVVGEIKAMIIRGDLQAGSRLPVEKELATALGVSRSSLREGVRALAVLGVLETRQGDGTYVTSLDASILLAPLGFLVDLQSPDESENLASVRRVLETEAAARAALRISDEDVRDAEGVLSSIDSFVDDPGSAGRDEIMDADIAFHRIIARASGNRALEALIEAFANRTIRTRTWRAITEQGVVPRTHREHHDILRAVRSGDPDRARLAMAVHLVEVEDFIVTHETVTPEAATPEA</sequence>
<keyword evidence="6" id="KW-1185">Reference proteome</keyword>
<evidence type="ECO:0000259" key="4">
    <source>
        <dbReference type="PROSITE" id="PS50949"/>
    </source>
</evidence>
<dbReference type="InterPro" id="IPR008920">
    <property type="entry name" value="TF_FadR/GntR_C"/>
</dbReference>
<name>A0ABP8E481_9MICO</name>
<keyword evidence="3" id="KW-0804">Transcription</keyword>
<dbReference type="PANTHER" id="PTHR43537:SF5">
    <property type="entry name" value="UXU OPERON TRANSCRIPTIONAL REGULATOR"/>
    <property type="match status" value="1"/>
</dbReference>
<comment type="caution">
    <text evidence="5">The sequence shown here is derived from an EMBL/GenBank/DDBJ whole genome shotgun (WGS) entry which is preliminary data.</text>
</comment>
<dbReference type="EMBL" id="BAABAU010000003">
    <property type="protein sequence ID" value="GAA4267016.1"/>
    <property type="molecule type" value="Genomic_DNA"/>
</dbReference>
<evidence type="ECO:0000256" key="1">
    <source>
        <dbReference type="ARBA" id="ARBA00023015"/>
    </source>
</evidence>
<dbReference type="InterPro" id="IPR036388">
    <property type="entry name" value="WH-like_DNA-bd_sf"/>
</dbReference>